<sequence>MSIFGQIPPFFVWEISKKQGDISEVHTFVFSGLLAFFYIFCQLTRNKGFRSFFLVNQGEG</sequence>
<comment type="caution">
    <text evidence="2">The sequence shown here is derived from an EMBL/GenBank/DDBJ whole genome shotgun (WGS) entry which is preliminary data.</text>
</comment>
<proteinExistence type="predicted"/>
<protein>
    <submittedName>
        <fullName evidence="2">Uncharacterized protein</fullName>
    </submittedName>
</protein>
<name>A0A2N0YZC8_9BACI</name>
<gene>
    <name evidence="2" type="ORF">CWS01_16410</name>
</gene>
<keyword evidence="1" id="KW-0812">Transmembrane</keyword>
<evidence type="ECO:0000256" key="1">
    <source>
        <dbReference type="SAM" id="Phobius"/>
    </source>
</evidence>
<keyword evidence="3" id="KW-1185">Reference proteome</keyword>
<dbReference type="AlphaFoldDB" id="A0A2N0YZC8"/>
<dbReference type="EMBL" id="PISE01000039">
    <property type="protein sequence ID" value="PKG22604.1"/>
    <property type="molecule type" value="Genomic_DNA"/>
</dbReference>
<keyword evidence="1" id="KW-0472">Membrane</keyword>
<dbReference type="Proteomes" id="UP000233375">
    <property type="component" value="Unassembled WGS sequence"/>
</dbReference>
<evidence type="ECO:0000313" key="2">
    <source>
        <dbReference type="EMBL" id="PKG22604.1"/>
    </source>
</evidence>
<evidence type="ECO:0000313" key="3">
    <source>
        <dbReference type="Proteomes" id="UP000233375"/>
    </source>
</evidence>
<reference evidence="2 3" key="1">
    <citation type="journal article" date="2003" name="Int. J. Syst. Evol. Microbiol.">
        <title>Bacillus nealsonii sp. nov., isolated from a spacecraft-assembly facility, whose spores are gamma-radiation resistant.</title>
        <authorList>
            <person name="Venkateswaran K."/>
            <person name="Kempf M."/>
            <person name="Chen F."/>
            <person name="Satomi M."/>
            <person name="Nicholson W."/>
            <person name="Kern R."/>
        </authorList>
    </citation>
    <scope>NUCLEOTIDE SEQUENCE [LARGE SCALE GENOMIC DNA]</scope>
    <source>
        <strain evidence="2 3">FO-92</strain>
    </source>
</reference>
<accession>A0A2N0YZC8</accession>
<organism evidence="2 3">
    <name type="scientific">Niallia nealsonii</name>
    <dbReference type="NCBI Taxonomy" id="115979"/>
    <lineage>
        <taxon>Bacteria</taxon>
        <taxon>Bacillati</taxon>
        <taxon>Bacillota</taxon>
        <taxon>Bacilli</taxon>
        <taxon>Bacillales</taxon>
        <taxon>Bacillaceae</taxon>
        <taxon>Niallia</taxon>
    </lineage>
</organism>
<keyword evidence="1" id="KW-1133">Transmembrane helix</keyword>
<feature type="transmembrane region" description="Helical" evidence="1">
    <location>
        <begin position="25"/>
        <end position="43"/>
    </location>
</feature>